<evidence type="ECO:0000313" key="2">
    <source>
        <dbReference type="Proteomes" id="UP000217790"/>
    </source>
</evidence>
<dbReference type="SUPFAM" id="SSF52047">
    <property type="entry name" value="RNI-like"/>
    <property type="match status" value="1"/>
</dbReference>
<dbReference type="EMBL" id="KZ293663">
    <property type="protein sequence ID" value="PBK91020.1"/>
    <property type="molecule type" value="Genomic_DNA"/>
</dbReference>
<sequence>MCGPTNNPAYADCDGSASFSFHHHIGDGEGLLFPSSMSLEQQPKSLRRRSLNILLQVPILSRSHAPLTISAPQAIATLPADIILEIASLLWRDDLLNLSLTSSYLRAPLMPALYDTVVLTSSRTCRKTLKMLQQRPEVCRYIHKLAVRPNYYLAWPKADERIDENWVASTVESIAQSLTTMHTFDWDGLEMPKDSLWQTLRLSCPQLRTVYSNVGHLPLDPESELFSFRNLKSFSLTVRHGLGGSELFPSMEALPERMWDMLLNHTPDLEELSLCSFSTSARLFDVTPVTTGNWPKLATLTLGSFGYQDDFTLSPPNDITFGNFLSSHSTLNYIRFAWNFKQWLSPDNVSTFLGSDALPKLATYIGIYQQLAELPHPESITSLDLTCEPLYDSRMPMICPILRTLTSLTSLDIWMHIPDDAPSSDCEFIRPILLSCPKLTEFHFMCTTAFRVRHLSAMLGLLPALKTFSVTKGHRYGEREKMRDTAVGVVRHNPGLSQVNVRWARERCRNHLKQEGTYDVIKGNDGGQVERLGVYERGVTAWGAIFKRRYVYEVKEPRNVGLGSIVQAVSRR</sequence>
<dbReference type="InterPro" id="IPR032675">
    <property type="entry name" value="LRR_dom_sf"/>
</dbReference>
<organism evidence="1 2">
    <name type="scientific">Armillaria gallica</name>
    <name type="common">Bulbous honey fungus</name>
    <name type="synonym">Armillaria bulbosa</name>
    <dbReference type="NCBI Taxonomy" id="47427"/>
    <lineage>
        <taxon>Eukaryota</taxon>
        <taxon>Fungi</taxon>
        <taxon>Dikarya</taxon>
        <taxon>Basidiomycota</taxon>
        <taxon>Agaricomycotina</taxon>
        <taxon>Agaricomycetes</taxon>
        <taxon>Agaricomycetidae</taxon>
        <taxon>Agaricales</taxon>
        <taxon>Marasmiineae</taxon>
        <taxon>Physalacriaceae</taxon>
        <taxon>Armillaria</taxon>
    </lineage>
</organism>
<name>A0A2H3DA80_ARMGA</name>
<keyword evidence="2" id="KW-1185">Reference proteome</keyword>
<evidence type="ECO:0000313" key="1">
    <source>
        <dbReference type="EMBL" id="PBK91020.1"/>
    </source>
</evidence>
<dbReference type="AlphaFoldDB" id="A0A2H3DA80"/>
<accession>A0A2H3DA80</accession>
<protein>
    <recommendedName>
        <fullName evidence="3">F-box domain-containing protein</fullName>
    </recommendedName>
</protein>
<gene>
    <name evidence="1" type="ORF">ARMGADRAFT_285599</name>
</gene>
<dbReference type="InParanoid" id="A0A2H3DA80"/>
<dbReference type="Gene3D" id="3.80.10.10">
    <property type="entry name" value="Ribonuclease Inhibitor"/>
    <property type="match status" value="1"/>
</dbReference>
<dbReference type="OrthoDB" id="3162794at2759"/>
<dbReference type="Proteomes" id="UP000217790">
    <property type="component" value="Unassembled WGS sequence"/>
</dbReference>
<dbReference type="OMA" id="FHFMCTT"/>
<proteinExistence type="predicted"/>
<evidence type="ECO:0008006" key="3">
    <source>
        <dbReference type="Google" id="ProtNLM"/>
    </source>
</evidence>
<reference evidence="2" key="1">
    <citation type="journal article" date="2017" name="Nat. Ecol. Evol.">
        <title>Genome expansion and lineage-specific genetic innovations in the forest pathogenic fungi Armillaria.</title>
        <authorList>
            <person name="Sipos G."/>
            <person name="Prasanna A.N."/>
            <person name="Walter M.C."/>
            <person name="O'Connor E."/>
            <person name="Balint B."/>
            <person name="Krizsan K."/>
            <person name="Kiss B."/>
            <person name="Hess J."/>
            <person name="Varga T."/>
            <person name="Slot J."/>
            <person name="Riley R."/>
            <person name="Boka B."/>
            <person name="Rigling D."/>
            <person name="Barry K."/>
            <person name="Lee J."/>
            <person name="Mihaltcheva S."/>
            <person name="LaButti K."/>
            <person name="Lipzen A."/>
            <person name="Waldron R."/>
            <person name="Moloney N.M."/>
            <person name="Sperisen C."/>
            <person name="Kredics L."/>
            <person name="Vagvoelgyi C."/>
            <person name="Patrignani A."/>
            <person name="Fitzpatrick D."/>
            <person name="Nagy I."/>
            <person name="Doyle S."/>
            <person name="Anderson J.B."/>
            <person name="Grigoriev I.V."/>
            <person name="Gueldener U."/>
            <person name="Muensterkoetter M."/>
            <person name="Nagy L.G."/>
        </authorList>
    </citation>
    <scope>NUCLEOTIDE SEQUENCE [LARGE SCALE GENOMIC DNA]</scope>
    <source>
        <strain evidence="2">Ar21-2</strain>
    </source>
</reference>